<accession>A0A1Y2C5Y0</accession>
<feature type="region of interest" description="Disordered" evidence="1">
    <location>
        <begin position="1"/>
        <end position="34"/>
    </location>
</feature>
<proteinExistence type="predicted"/>
<evidence type="ECO:0000313" key="3">
    <source>
        <dbReference type="Proteomes" id="UP000193467"/>
    </source>
</evidence>
<name>A0A1Y2C5Y0_9BASI</name>
<evidence type="ECO:0000256" key="1">
    <source>
        <dbReference type="SAM" id="MobiDB-lite"/>
    </source>
</evidence>
<dbReference type="InParanoid" id="A0A1Y2C5Y0"/>
<reference evidence="2 3" key="1">
    <citation type="submission" date="2016-07" db="EMBL/GenBank/DDBJ databases">
        <title>Pervasive Adenine N6-methylation of Active Genes in Fungi.</title>
        <authorList>
            <consortium name="DOE Joint Genome Institute"/>
            <person name="Mondo S.J."/>
            <person name="Dannebaum R.O."/>
            <person name="Kuo R.C."/>
            <person name="Labutti K."/>
            <person name="Haridas S."/>
            <person name="Kuo A."/>
            <person name="Salamov A."/>
            <person name="Ahrendt S.R."/>
            <person name="Lipzen A."/>
            <person name="Sullivan W."/>
            <person name="Andreopoulos W.B."/>
            <person name="Clum A."/>
            <person name="Lindquist E."/>
            <person name="Daum C."/>
            <person name="Ramamoorthy G.K."/>
            <person name="Gryganskyi A."/>
            <person name="Culley D."/>
            <person name="Magnuson J.K."/>
            <person name="James T.Y."/>
            <person name="O'Malley M.A."/>
            <person name="Stajich J.E."/>
            <person name="Spatafora J.W."/>
            <person name="Visel A."/>
            <person name="Grigoriev I.V."/>
        </authorList>
    </citation>
    <scope>NUCLEOTIDE SEQUENCE [LARGE SCALE GENOMIC DNA]</scope>
    <source>
        <strain evidence="2 3">62-1032</strain>
    </source>
</reference>
<sequence length="237" mass="25352">MSSTSTPFSFSAPATPSLSSTSASPSSSPFSPLLTSSLPHASSLPALLLLADALYAARVELEVKKEMATLSGSLRDEWKVRVGAVKASWMARWIPELELEDDEGEEDEGATDAKVTPLLPPTIISDADGTAAMSSQVDASVEREFGARILEAEGRVRSAVSSKERMEMELLIGCAILEAQQEHDSPNDVALEVLAVLINACDEVGVEAREVLADRPLVQEEEDVEGVRKELGESNLE</sequence>
<dbReference type="EMBL" id="MCGR01000132">
    <property type="protein sequence ID" value="ORY42450.1"/>
    <property type="molecule type" value="Genomic_DNA"/>
</dbReference>
<gene>
    <name evidence="2" type="ORF">BCR35DRAFT_41281</name>
</gene>
<protein>
    <submittedName>
        <fullName evidence="2">Uncharacterized protein</fullName>
    </submittedName>
</protein>
<dbReference type="AlphaFoldDB" id="A0A1Y2C5Y0"/>
<dbReference type="Proteomes" id="UP000193467">
    <property type="component" value="Unassembled WGS sequence"/>
</dbReference>
<organism evidence="2 3">
    <name type="scientific">Leucosporidium creatinivorum</name>
    <dbReference type="NCBI Taxonomy" id="106004"/>
    <lineage>
        <taxon>Eukaryota</taxon>
        <taxon>Fungi</taxon>
        <taxon>Dikarya</taxon>
        <taxon>Basidiomycota</taxon>
        <taxon>Pucciniomycotina</taxon>
        <taxon>Microbotryomycetes</taxon>
        <taxon>Leucosporidiales</taxon>
        <taxon>Leucosporidium</taxon>
    </lineage>
</organism>
<comment type="caution">
    <text evidence="2">The sequence shown here is derived from an EMBL/GenBank/DDBJ whole genome shotgun (WGS) entry which is preliminary data.</text>
</comment>
<dbReference type="OrthoDB" id="2537948at2759"/>
<evidence type="ECO:0000313" key="2">
    <source>
        <dbReference type="EMBL" id="ORY42450.1"/>
    </source>
</evidence>
<keyword evidence="3" id="KW-1185">Reference proteome</keyword>